<dbReference type="AlphaFoldDB" id="A0A6A4GP14"/>
<name>A0A6A4GP14_9AGAR</name>
<evidence type="ECO:0000313" key="1">
    <source>
        <dbReference type="EMBL" id="KAE9386965.1"/>
    </source>
</evidence>
<organism evidence="1 2">
    <name type="scientific">Gymnopus androsaceus JB14</name>
    <dbReference type="NCBI Taxonomy" id="1447944"/>
    <lineage>
        <taxon>Eukaryota</taxon>
        <taxon>Fungi</taxon>
        <taxon>Dikarya</taxon>
        <taxon>Basidiomycota</taxon>
        <taxon>Agaricomycotina</taxon>
        <taxon>Agaricomycetes</taxon>
        <taxon>Agaricomycetidae</taxon>
        <taxon>Agaricales</taxon>
        <taxon>Marasmiineae</taxon>
        <taxon>Omphalotaceae</taxon>
        <taxon>Gymnopus</taxon>
    </lineage>
</organism>
<accession>A0A6A4GP14</accession>
<sequence length="163" mass="18734">MIFERFSAHLPDLGVRINTCRHLFPTSDTSTLDWEKENESLAISTGKRSHDQAELMDDKCERRKAETMQKFSRLSAGIGAVDKLIERKIFTSVIHPMRVPPTRGELSLITERIWQHRGRARDEARHLVKEGFDPQHKLLEATALETSGEELAREDANCSLYEF</sequence>
<evidence type="ECO:0000313" key="2">
    <source>
        <dbReference type="Proteomes" id="UP000799118"/>
    </source>
</evidence>
<dbReference type="EMBL" id="ML769834">
    <property type="protein sequence ID" value="KAE9386965.1"/>
    <property type="molecule type" value="Genomic_DNA"/>
</dbReference>
<gene>
    <name evidence="1" type="ORF">BT96DRAFT_948733</name>
</gene>
<keyword evidence="2" id="KW-1185">Reference proteome</keyword>
<proteinExistence type="predicted"/>
<protein>
    <submittedName>
        <fullName evidence="1">Uncharacterized protein</fullName>
    </submittedName>
</protein>
<reference evidence="1" key="1">
    <citation type="journal article" date="2019" name="Environ. Microbiol.">
        <title>Fungal ecological strategies reflected in gene transcription - a case study of two litter decomposers.</title>
        <authorList>
            <person name="Barbi F."/>
            <person name="Kohler A."/>
            <person name="Barry K."/>
            <person name="Baskaran P."/>
            <person name="Daum C."/>
            <person name="Fauchery L."/>
            <person name="Ihrmark K."/>
            <person name="Kuo A."/>
            <person name="LaButti K."/>
            <person name="Lipzen A."/>
            <person name="Morin E."/>
            <person name="Grigoriev I.V."/>
            <person name="Henrissat B."/>
            <person name="Lindahl B."/>
            <person name="Martin F."/>
        </authorList>
    </citation>
    <scope>NUCLEOTIDE SEQUENCE</scope>
    <source>
        <strain evidence="1">JB14</strain>
    </source>
</reference>
<dbReference type="Proteomes" id="UP000799118">
    <property type="component" value="Unassembled WGS sequence"/>
</dbReference>